<dbReference type="AlphaFoldDB" id="A0A814I4K5"/>
<evidence type="ECO:0000313" key="2">
    <source>
        <dbReference type="EMBL" id="CAF1018196.1"/>
    </source>
</evidence>
<comment type="caution">
    <text evidence="2">The sequence shown here is derived from an EMBL/GenBank/DDBJ whole genome shotgun (WGS) entry which is preliminary data.</text>
</comment>
<evidence type="ECO:0000313" key="4">
    <source>
        <dbReference type="Proteomes" id="UP000663832"/>
    </source>
</evidence>
<evidence type="ECO:0000256" key="1">
    <source>
        <dbReference type="SAM" id="SignalP"/>
    </source>
</evidence>
<dbReference type="Proteomes" id="UP000663877">
    <property type="component" value="Unassembled WGS sequence"/>
</dbReference>
<evidence type="ECO:0000313" key="3">
    <source>
        <dbReference type="EMBL" id="CAF1267092.1"/>
    </source>
</evidence>
<keyword evidence="4" id="KW-1185">Reference proteome</keyword>
<accession>A0A814I4K5</accession>
<proteinExistence type="predicted"/>
<dbReference type="EMBL" id="CAJNOM010000235">
    <property type="protein sequence ID" value="CAF1267092.1"/>
    <property type="molecule type" value="Genomic_DNA"/>
</dbReference>
<sequence>MLVIKFYLFIYLFFILLSSKLYTVNSIQCCVGSDNTCSMTPVDCPSNVCFKLVISKASEERGCMNDLIALVNVPNIGPNPLNDDSGSSNDQCQQSDTQGTGMSLYFIKIYILIENHFYDTPLTLLKDISGWLQPNVATKKYYLYNGIMYQ</sequence>
<feature type="chain" id="PRO_5036224725" evidence="1">
    <location>
        <begin position="27"/>
        <end position="150"/>
    </location>
</feature>
<organism evidence="2 5">
    <name type="scientific">Adineta steineri</name>
    <dbReference type="NCBI Taxonomy" id="433720"/>
    <lineage>
        <taxon>Eukaryota</taxon>
        <taxon>Metazoa</taxon>
        <taxon>Spiralia</taxon>
        <taxon>Gnathifera</taxon>
        <taxon>Rotifera</taxon>
        <taxon>Eurotatoria</taxon>
        <taxon>Bdelloidea</taxon>
        <taxon>Adinetida</taxon>
        <taxon>Adinetidae</taxon>
        <taxon>Adineta</taxon>
    </lineage>
</organism>
<dbReference type="EMBL" id="CAJNOI010000079">
    <property type="protein sequence ID" value="CAF1018196.1"/>
    <property type="molecule type" value="Genomic_DNA"/>
</dbReference>
<dbReference type="OrthoDB" id="10009503at2759"/>
<protein>
    <submittedName>
        <fullName evidence="2">Uncharacterized protein</fullName>
    </submittedName>
</protein>
<evidence type="ECO:0000313" key="5">
    <source>
        <dbReference type="Proteomes" id="UP000663877"/>
    </source>
</evidence>
<feature type="signal peptide" evidence="1">
    <location>
        <begin position="1"/>
        <end position="26"/>
    </location>
</feature>
<keyword evidence="1" id="KW-0732">Signal</keyword>
<name>A0A814I4K5_9BILA</name>
<gene>
    <name evidence="2" type="ORF">BJG266_LOCUS16851</name>
    <name evidence="3" type="ORF">QVE165_LOCUS29380</name>
</gene>
<reference evidence="2" key="1">
    <citation type="submission" date="2021-02" db="EMBL/GenBank/DDBJ databases">
        <authorList>
            <person name="Nowell W R."/>
        </authorList>
    </citation>
    <scope>NUCLEOTIDE SEQUENCE</scope>
</reference>
<dbReference type="Proteomes" id="UP000663832">
    <property type="component" value="Unassembled WGS sequence"/>
</dbReference>